<evidence type="ECO:0000256" key="8">
    <source>
        <dbReference type="ARBA" id="ARBA00022989"/>
    </source>
</evidence>
<evidence type="ECO:0000256" key="6">
    <source>
        <dbReference type="ARBA" id="ARBA00022692"/>
    </source>
</evidence>
<dbReference type="AlphaFoldDB" id="E4T473"/>
<reference key="1">
    <citation type="submission" date="2010-11" db="EMBL/GenBank/DDBJ databases">
        <title>The complete genome of Paludibacter propionicigenes DSM 17365.</title>
        <authorList>
            <consortium name="US DOE Joint Genome Institute (JGI-PGF)"/>
            <person name="Lucas S."/>
            <person name="Copeland A."/>
            <person name="Lapidus A."/>
            <person name="Bruce D."/>
            <person name="Goodwin L."/>
            <person name="Pitluck S."/>
            <person name="Kyrpides N."/>
            <person name="Mavromatis K."/>
            <person name="Ivanova N."/>
            <person name="Munk A.C."/>
            <person name="Brettin T."/>
            <person name="Detter J.C."/>
            <person name="Han C."/>
            <person name="Tapia R."/>
            <person name="Land M."/>
            <person name="Hauser L."/>
            <person name="Markowitz V."/>
            <person name="Cheng J.-F."/>
            <person name="Hugenholtz P."/>
            <person name="Woyke T."/>
            <person name="Wu D."/>
            <person name="Gronow S."/>
            <person name="Wellnitz S."/>
            <person name="Brambilla E."/>
            <person name="Klenk H.-P."/>
            <person name="Eisen J.A."/>
        </authorList>
    </citation>
    <scope>NUCLEOTIDE SEQUENCE</scope>
    <source>
        <strain>WB4</strain>
    </source>
</reference>
<keyword evidence="10" id="KW-0732">Signal</keyword>
<name>E4T473_PALPW</name>
<evidence type="ECO:0000256" key="3">
    <source>
        <dbReference type="ARBA" id="ARBA00022448"/>
    </source>
</evidence>
<keyword evidence="7" id="KW-0653">Protein transport</keyword>
<reference evidence="12 13" key="2">
    <citation type="journal article" date="2011" name="Stand. Genomic Sci.">
        <title>Complete genome sequence of Paludibacter propionicigenes type strain (WB4).</title>
        <authorList>
            <person name="Gronow S."/>
            <person name="Munk C."/>
            <person name="Lapidus A."/>
            <person name="Nolan M."/>
            <person name="Lucas S."/>
            <person name="Hammon N."/>
            <person name="Deshpande S."/>
            <person name="Cheng J.F."/>
            <person name="Tapia R."/>
            <person name="Han C."/>
            <person name="Goodwin L."/>
            <person name="Pitluck S."/>
            <person name="Liolios K."/>
            <person name="Ivanova N."/>
            <person name="Mavromatis K."/>
            <person name="Mikhailova N."/>
            <person name="Pati A."/>
            <person name="Chen A."/>
            <person name="Palaniappan K."/>
            <person name="Land M."/>
            <person name="Hauser L."/>
            <person name="Chang Y.J."/>
            <person name="Jeffries C.D."/>
            <person name="Brambilla E."/>
            <person name="Rohde M."/>
            <person name="Goker M."/>
            <person name="Detter J.C."/>
            <person name="Woyke T."/>
            <person name="Bristow J."/>
            <person name="Eisen J.A."/>
            <person name="Markowitz V."/>
            <person name="Hugenholtz P."/>
            <person name="Kyrpides N.C."/>
            <person name="Klenk H.P."/>
        </authorList>
    </citation>
    <scope>NUCLEOTIDE SEQUENCE [LARGE SCALE GENOMIC DNA]</scope>
    <source>
        <strain evidence="13">DSM 17365 / JCM 13257 / WB4</strain>
    </source>
</reference>
<proteinExistence type="inferred from homology"/>
<dbReference type="NCBIfam" id="TIGR01352">
    <property type="entry name" value="tonB_Cterm"/>
    <property type="match status" value="1"/>
</dbReference>
<keyword evidence="5" id="KW-0997">Cell inner membrane</keyword>
<dbReference type="PANTHER" id="PTHR33446:SF2">
    <property type="entry name" value="PROTEIN TONB"/>
    <property type="match status" value="1"/>
</dbReference>
<dbReference type="InterPro" id="IPR037682">
    <property type="entry name" value="TonB_C"/>
</dbReference>
<protein>
    <submittedName>
        <fullName evidence="12">TonB family protein</fullName>
    </submittedName>
</protein>
<evidence type="ECO:0000313" key="12">
    <source>
        <dbReference type="EMBL" id="ADQ79517.1"/>
    </source>
</evidence>
<dbReference type="GO" id="GO:0055085">
    <property type="term" value="P:transmembrane transport"/>
    <property type="evidence" value="ECO:0007669"/>
    <property type="project" value="InterPro"/>
</dbReference>
<sequence>MKRILFLVLIGLLASSCFIQAQEKEINVNPIDSSNYVLDPGGIGGDSLIIDFIEQMPQFPGGEKELFKFINKNLKYPITGPDVFGKVMCRFIVNSDGSVSNPEVIRSLDPACDKEAVRVIKLLPKFIPGKQNGVNVSVWYILPITFKLNPDVQKN</sequence>
<keyword evidence="6" id="KW-0812">Transmembrane</keyword>
<dbReference type="KEGG" id="ppn:Palpr_1371"/>
<dbReference type="STRING" id="694427.Palpr_1371"/>
<dbReference type="RefSeq" id="WP_013444886.1">
    <property type="nucleotide sequence ID" value="NC_014734.1"/>
</dbReference>
<evidence type="ECO:0000259" key="11">
    <source>
        <dbReference type="Pfam" id="PF03544"/>
    </source>
</evidence>
<keyword evidence="13" id="KW-1185">Reference proteome</keyword>
<evidence type="ECO:0000256" key="4">
    <source>
        <dbReference type="ARBA" id="ARBA00022475"/>
    </source>
</evidence>
<evidence type="ECO:0000256" key="2">
    <source>
        <dbReference type="ARBA" id="ARBA00006555"/>
    </source>
</evidence>
<dbReference type="OrthoDB" id="9814002at2"/>
<feature type="domain" description="TonB C-terminal" evidence="11">
    <location>
        <begin position="85"/>
        <end position="148"/>
    </location>
</feature>
<dbReference type="Proteomes" id="UP000008718">
    <property type="component" value="Chromosome"/>
</dbReference>
<dbReference type="Gene3D" id="3.30.1150.10">
    <property type="match status" value="1"/>
</dbReference>
<gene>
    <name evidence="12" type="ordered locus">Palpr_1371</name>
</gene>
<dbReference type="GO" id="GO:0031992">
    <property type="term" value="F:energy transducer activity"/>
    <property type="evidence" value="ECO:0007669"/>
    <property type="project" value="TreeGrafter"/>
</dbReference>
<dbReference type="InterPro" id="IPR006260">
    <property type="entry name" value="TonB/TolA_C"/>
</dbReference>
<dbReference type="GO" id="GO:0098797">
    <property type="term" value="C:plasma membrane protein complex"/>
    <property type="evidence" value="ECO:0007669"/>
    <property type="project" value="TreeGrafter"/>
</dbReference>
<dbReference type="eggNOG" id="COG0810">
    <property type="taxonomic scope" value="Bacteria"/>
</dbReference>
<dbReference type="InterPro" id="IPR051045">
    <property type="entry name" value="TonB-dependent_transducer"/>
</dbReference>
<organism evidence="12 13">
    <name type="scientific">Paludibacter propionicigenes (strain DSM 17365 / JCM 13257 / WB4)</name>
    <dbReference type="NCBI Taxonomy" id="694427"/>
    <lineage>
        <taxon>Bacteria</taxon>
        <taxon>Pseudomonadati</taxon>
        <taxon>Bacteroidota</taxon>
        <taxon>Bacteroidia</taxon>
        <taxon>Bacteroidales</taxon>
        <taxon>Paludibacteraceae</taxon>
        <taxon>Paludibacter</taxon>
    </lineage>
</organism>
<evidence type="ECO:0000256" key="1">
    <source>
        <dbReference type="ARBA" id="ARBA00004383"/>
    </source>
</evidence>
<keyword evidence="8" id="KW-1133">Transmembrane helix</keyword>
<dbReference type="GO" id="GO:0015031">
    <property type="term" value="P:protein transport"/>
    <property type="evidence" value="ECO:0007669"/>
    <property type="project" value="UniProtKB-KW"/>
</dbReference>
<dbReference type="PROSITE" id="PS51257">
    <property type="entry name" value="PROKAR_LIPOPROTEIN"/>
    <property type="match status" value="1"/>
</dbReference>
<dbReference type="EMBL" id="CP002345">
    <property type="protein sequence ID" value="ADQ79517.1"/>
    <property type="molecule type" value="Genomic_DNA"/>
</dbReference>
<feature type="chain" id="PRO_5003189088" evidence="10">
    <location>
        <begin position="22"/>
        <end position="155"/>
    </location>
</feature>
<feature type="signal peptide" evidence="10">
    <location>
        <begin position="1"/>
        <end position="21"/>
    </location>
</feature>
<evidence type="ECO:0000256" key="5">
    <source>
        <dbReference type="ARBA" id="ARBA00022519"/>
    </source>
</evidence>
<dbReference type="Pfam" id="PF03544">
    <property type="entry name" value="TonB_C"/>
    <property type="match status" value="1"/>
</dbReference>
<dbReference type="PANTHER" id="PTHR33446">
    <property type="entry name" value="PROTEIN TONB-RELATED"/>
    <property type="match status" value="1"/>
</dbReference>
<evidence type="ECO:0000313" key="13">
    <source>
        <dbReference type="Proteomes" id="UP000008718"/>
    </source>
</evidence>
<comment type="subcellular location">
    <subcellularLocation>
        <location evidence="1">Cell inner membrane</location>
        <topology evidence="1">Single-pass membrane protein</topology>
        <orientation evidence="1">Periplasmic side</orientation>
    </subcellularLocation>
</comment>
<evidence type="ECO:0000256" key="9">
    <source>
        <dbReference type="ARBA" id="ARBA00023136"/>
    </source>
</evidence>
<keyword evidence="4" id="KW-1003">Cell membrane</keyword>
<evidence type="ECO:0000256" key="10">
    <source>
        <dbReference type="SAM" id="SignalP"/>
    </source>
</evidence>
<keyword evidence="3" id="KW-0813">Transport</keyword>
<keyword evidence="9" id="KW-0472">Membrane</keyword>
<comment type="similarity">
    <text evidence="2">Belongs to the TonB family.</text>
</comment>
<dbReference type="SUPFAM" id="SSF74653">
    <property type="entry name" value="TolA/TonB C-terminal domain"/>
    <property type="match status" value="1"/>
</dbReference>
<accession>E4T473</accession>
<dbReference type="HOGENOM" id="CLU_065795_3_1_10"/>
<evidence type="ECO:0000256" key="7">
    <source>
        <dbReference type="ARBA" id="ARBA00022927"/>
    </source>
</evidence>